<keyword evidence="6 7" id="KW-0539">Nucleus</keyword>
<dbReference type="InterPro" id="IPR011425">
    <property type="entry name" value="Med9"/>
</dbReference>
<comment type="subunit">
    <text evidence="7">Component of the Mediator complex.</text>
</comment>
<comment type="caution">
    <text evidence="8">The sequence shown here is derived from an EMBL/GenBank/DDBJ whole genome shotgun (WGS) entry which is preliminary data.</text>
</comment>
<evidence type="ECO:0000256" key="4">
    <source>
        <dbReference type="ARBA" id="ARBA00023159"/>
    </source>
</evidence>
<evidence type="ECO:0000313" key="9">
    <source>
        <dbReference type="Proteomes" id="UP000807716"/>
    </source>
</evidence>
<accession>A0A9P6U0S6</accession>
<keyword evidence="5 7" id="KW-0804">Transcription</keyword>
<evidence type="ECO:0000313" key="8">
    <source>
        <dbReference type="EMBL" id="KAG0255526.1"/>
    </source>
</evidence>
<evidence type="ECO:0000256" key="6">
    <source>
        <dbReference type="ARBA" id="ARBA00023242"/>
    </source>
</evidence>
<dbReference type="Pfam" id="PF07544">
    <property type="entry name" value="Med9"/>
    <property type="match status" value="1"/>
</dbReference>
<dbReference type="GO" id="GO:0006357">
    <property type="term" value="P:regulation of transcription by RNA polymerase II"/>
    <property type="evidence" value="ECO:0007669"/>
    <property type="project" value="InterPro"/>
</dbReference>
<dbReference type="GO" id="GO:0016592">
    <property type="term" value="C:mediator complex"/>
    <property type="evidence" value="ECO:0007669"/>
    <property type="project" value="InterPro"/>
</dbReference>
<reference evidence="8" key="1">
    <citation type="journal article" date="2020" name="Fungal Divers.">
        <title>Resolving the Mortierellaceae phylogeny through synthesis of multi-gene phylogenetics and phylogenomics.</title>
        <authorList>
            <person name="Vandepol N."/>
            <person name="Liber J."/>
            <person name="Desiro A."/>
            <person name="Na H."/>
            <person name="Kennedy M."/>
            <person name="Barry K."/>
            <person name="Grigoriev I.V."/>
            <person name="Miller A.N."/>
            <person name="O'Donnell K."/>
            <person name="Stajich J.E."/>
            <person name="Bonito G."/>
        </authorList>
    </citation>
    <scope>NUCLEOTIDE SEQUENCE</scope>
    <source>
        <strain evidence="8">BC1065</strain>
    </source>
</reference>
<comment type="subcellular location">
    <subcellularLocation>
        <location evidence="1 7">Nucleus</location>
    </subcellularLocation>
</comment>
<gene>
    <name evidence="7" type="primary">MED9</name>
    <name evidence="8" type="ORF">DFQ27_006212</name>
</gene>
<proteinExistence type="inferred from homology"/>
<dbReference type="OrthoDB" id="5528926at2759"/>
<evidence type="ECO:0000256" key="2">
    <source>
        <dbReference type="ARBA" id="ARBA00008089"/>
    </source>
</evidence>
<organism evidence="8 9">
    <name type="scientific">Actinomortierella ambigua</name>
    <dbReference type="NCBI Taxonomy" id="1343610"/>
    <lineage>
        <taxon>Eukaryota</taxon>
        <taxon>Fungi</taxon>
        <taxon>Fungi incertae sedis</taxon>
        <taxon>Mucoromycota</taxon>
        <taxon>Mortierellomycotina</taxon>
        <taxon>Mortierellomycetes</taxon>
        <taxon>Mortierellales</taxon>
        <taxon>Mortierellaceae</taxon>
        <taxon>Actinomortierella</taxon>
    </lineage>
</organism>
<name>A0A9P6U0S6_9FUNG</name>
<protein>
    <recommendedName>
        <fullName evidence="7">Mediator of RNA polymerase II transcription subunit 9</fullName>
    </recommendedName>
    <alternativeName>
        <fullName evidence="7">Mediator complex subunit 9</fullName>
    </alternativeName>
</protein>
<evidence type="ECO:0000256" key="3">
    <source>
        <dbReference type="ARBA" id="ARBA00023015"/>
    </source>
</evidence>
<dbReference type="Proteomes" id="UP000807716">
    <property type="component" value="Unassembled WGS sequence"/>
</dbReference>
<evidence type="ECO:0000256" key="1">
    <source>
        <dbReference type="ARBA" id="ARBA00004123"/>
    </source>
</evidence>
<sequence length="220" mass="23570">MPSGVQAHSATAAAANGAEDAIMSFQPSDFSFLNQVLRILEKVETGDDPQEIATMAGNLKSSFQKCQMILDHLPGADISPDEQARILAEETAVLGRKKAQLQSYLSWGVFHHALPSTDSAPESDAVLPQVETAVDTPDVKIEGLSGELPHHLTATMSSSSFEPPSLDYSNTTLSTDGMLSQISEALPTSSQLKAEDKETGLTQRAADVKLEDEDDFINII</sequence>
<dbReference type="AlphaFoldDB" id="A0A9P6U0S6"/>
<dbReference type="GO" id="GO:0003712">
    <property type="term" value="F:transcription coregulator activity"/>
    <property type="evidence" value="ECO:0007669"/>
    <property type="project" value="InterPro"/>
</dbReference>
<keyword evidence="9" id="KW-1185">Reference proteome</keyword>
<keyword evidence="3 7" id="KW-0805">Transcription regulation</keyword>
<evidence type="ECO:0000256" key="7">
    <source>
        <dbReference type="RuleBase" id="RU364145"/>
    </source>
</evidence>
<comment type="function">
    <text evidence="7">Component of the Mediator complex, a coactivator involved in the regulated transcription of nearly all RNA polymerase II-dependent genes. Mediator functions as a bridge to convey information from gene-specific regulatory proteins to the basal RNA polymerase II transcription machinery. Mediator is recruited to promoters by direct interactions with regulatory proteins and serves as a scaffold for the assembly of a functional preinitiation complex with RNA polymerase II and the general transcription factors.</text>
</comment>
<evidence type="ECO:0000256" key="5">
    <source>
        <dbReference type="ARBA" id="ARBA00023163"/>
    </source>
</evidence>
<comment type="similarity">
    <text evidence="2 7">Belongs to the Mediator complex subunit 9 family.</text>
</comment>
<keyword evidence="4 7" id="KW-0010">Activator</keyword>
<dbReference type="EMBL" id="JAAAJB010000456">
    <property type="protein sequence ID" value="KAG0255526.1"/>
    <property type="molecule type" value="Genomic_DNA"/>
</dbReference>